<feature type="domain" description="Phosphotyrosine protein phosphatase I" evidence="4">
    <location>
        <begin position="5"/>
        <end position="193"/>
    </location>
</feature>
<evidence type="ECO:0000313" key="5">
    <source>
        <dbReference type="EMBL" id="GAA4777762.1"/>
    </source>
</evidence>
<evidence type="ECO:0000256" key="1">
    <source>
        <dbReference type="ARBA" id="ARBA00011063"/>
    </source>
</evidence>
<keyword evidence="2" id="KW-0378">Hydrolase</keyword>
<keyword evidence="6" id="KW-1185">Reference proteome</keyword>
<reference evidence="6" key="1">
    <citation type="journal article" date="2019" name="Int. J. Syst. Evol. Microbiol.">
        <title>The Global Catalogue of Microorganisms (GCM) 10K type strain sequencing project: providing services to taxonomists for standard genome sequencing and annotation.</title>
        <authorList>
            <consortium name="The Broad Institute Genomics Platform"/>
            <consortium name="The Broad Institute Genome Sequencing Center for Infectious Disease"/>
            <person name="Wu L."/>
            <person name="Ma J."/>
        </authorList>
    </citation>
    <scope>NUCLEOTIDE SEQUENCE [LARGE SCALE GENOMIC DNA]</scope>
    <source>
        <strain evidence="6">JCM 18537</strain>
    </source>
</reference>
<sequence length="201" mass="21923">MDEMLRILTVCTGNICRSPLAEVLLRTRLSDIRLQVESVGVRAMTGRPMTAETVRLAQGLGIADDIVAGHRARQITEPVVKDADLVLAMSREHRSSIVEAVPSALRSTFTLREFARLAREASDAELLEAMGETRGSRQRVKLAAAFVAGLRGEVGPPRNPFDDDIPDPYGRGWDAYEKSASVLVPAVEEAARVIRMATGRT</sequence>
<evidence type="ECO:0000256" key="3">
    <source>
        <dbReference type="ARBA" id="ARBA00022912"/>
    </source>
</evidence>
<dbReference type="EMBL" id="BAABKO010000004">
    <property type="protein sequence ID" value="GAA4777762.1"/>
    <property type="molecule type" value="Genomic_DNA"/>
</dbReference>
<dbReference type="Gene3D" id="3.40.50.2300">
    <property type="match status" value="1"/>
</dbReference>
<dbReference type="PANTHER" id="PTHR11717:SF31">
    <property type="entry name" value="LOW MOLECULAR WEIGHT PROTEIN-TYROSINE-PHOSPHATASE ETP-RELATED"/>
    <property type="match status" value="1"/>
</dbReference>
<evidence type="ECO:0000256" key="2">
    <source>
        <dbReference type="ARBA" id="ARBA00022801"/>
    </source>
</evidence>
<dbReference type="InterPro" id="IPR050438">
    <property type="entry name" value="LMW_PTPase"/>
</dbReference>
<comment type="similarity">
    <text evidence="1">Belongs to the low molecular weight phosphotyrosine protein phosphatase family.</text>
</comment>
<dbReference type="PANTHER" id="PTHR11717">
    <property type="entry name" value="LOW MOLECULAR WEIGHT PROTEIN TYROSINE PHOSPHATASE"/>
    <property type="match status" value="1"/>
</dbReference>
<dbReference type="InterPro" id="IPR017867">
    <property type="entry name" value="Tyr_phospatase_low_mol_wt"/>
</dbReference>
<gene>
    <name evidence="5" type="ORF">GCM10023351_23270</name>
</gene>
<proteinExistence type="inferred from homology"/>
<name>A0ABP9AB61_9MICO</name>
<organism evidence="5 6">
    <name type="scientific">Microbacterium gilvum</name>
    <dbReference type="NCBI Taxonomy" id="1336204"/>
    <lineage>
        <taxon>Bacteria</taxon>
        <taxon>Bacillati</taxon>
        <taxon>Actinomycetota</taxon>
        <taxon>Actinomycetes</taxon>
        <taxon>Micrococcales</taxon>
        <taxon>Microbacteriaceae</taxon>
        <taxon>Microbacterium</taxon>
    </lineage>
</organism>
<accession>A0ABP9AB61</accession>
<dbReference type="PRINTS" id="PR00719">
    <property type="entry name" value="LMWPTPASE"/>
</dbReference>
<comment type="caution">
    <text evidence="5">The sequence shown here is derived from an EMBL/GenBank/DDBJ whole genome shotgun (WGS) entry which is preliminary data.</text>
</comment>
<evidence type="ECO:0000259" key="4">
    <source>
        <dbReference type="SMART" id="SM00226"/>
    </source>
</evidence>
<dbReference type="SMART" id="SM00226">
    <property type="entry name" value="LMWPc"/>
    <property type="match status" value="1"/>
</dbReference>
<dbReference type="Pfam" id="PF01451">
    <property type="entry name" value="LMWPc"/>
    <property type="match status" value="1"/>
</dbReference>
<protein>
    <submittedName>
        <fullName evidence="5">Low molecular weight phosphatase family protein</fullName>
    </submittedName>
</protein>
<dbReference type="SUPFAM" id="SSF52788">
    <property type="entry name" value="Phosphotyrosine protein phosphatases I"/>
    <property type="match status" value="1"/>
</dbReference>
<dbReference type="InterPro" id="IPR036196">
    <property type="entry name" value="Ptyr_pPase_sf"/>
</dbReference>
<dbReference type="Proteomes" id="UP001501645">
    <property type="component" value="Unassembled WGS sequence"/>
</dbReference>
<keyword evidence="3" id="KW-0904">Protein phosphatase</keyword>
<evidence type="ECO:0000313" key="6">
    <source>
        <dbReference type="Proteomes" id="UP001501645"/>
    </source>
</evidence>
<dbReference type="InterPro" id="IPR023485">
    <property type="entry name" value="Ptyr_pPase"/>
</dbReference>